<name>A0ACA9UFF6_BIOOC</name>
<feature type="non-terminal residue" evidence="1">
    <location>
        <position position="81"/>
    </location>
</feature>
<reference evidence="1" key="2">
    <citation type="submission" date="2021-10" db="EMBL/GenBank/DDBJ databases">
        <authorList>
            <person name="Piombo E."/>
        </authorList>
    </citation>
    <scope>NUCLEOTIDE SEQUENCE</scope>
</reference>
<protein>
    <submittedName>
        <fullName evidence="1">Uncharacterized protein</fullName>
    </submittedName>
</protein>
<organism evidence="1 2">
    <name type="scientific">Clonostachys rosea f. rosea IK726</name>
    <dbReference type="NCBI Taxonomy" id="1349383"/>
    <lineage>
        <taxon>Eukaryota</taxon>
        <taxon>Fungi</taxon>
        <taxon>Dikarya</taxon>
        <taxon>Ascomycota</taxon>
        <taxon>Pezizomycotina</taxon>
        <taxon>Sordariomycetes</taxon>
        <taxon>Hypocreomycetidae</taxon>
        <taxon>Hypocreales</taxon>
        <taxon>Bionectriaceae</taxon>
        <taxon>Clonostachys</taxon>
    </lineage>
</organism>
<dbReference type="Proteomes" id="UP000836387">
    <property type="component" value="Unassembled WGS sequence"/>
</dbReference>
<comment type="caution">
    <text evidence="1">The sequence shown here is derived from an EMBL/GenBank/DDBJ whole genome shotgun (WGS) entry which is preliminary data.</text>
</comment>
<evidence type="ECO:0000313" key="2">
    <source>
        <dbReference type="Proteomes" id="UP000836387"/>
    </source>
</evidence>
<sequence>MRRRRARARRSSTGGWPAEAHSHPQPAARAREENSNLRHRALLTQQPGRRLQVTDEADAGFHLRVPPRPLLLRPFRAHFDQ</sequence>
<gene>
    <name evidence="1" type="ORF">CRV2_00020066</name>
</gene>
<evidence type="ECO:0000313" key="1">
    <source>
        <dbReference type="EMBL" id="CAG9951863.1"/>
    </source>
</evidence>
<accession>A0ACA9UFF6</accession>
<reference evidence="1" key="1">
    <citation type="submission" date="2020-04" db="EMBL/GenBank/DDBJ databases">
        <authorList>
            <person name="Broberg M."/>
        </authorList>
    </citation>
    <scope>NUCLEOTIDE SEQUENCE</scope>
</reference>
<keyword evidence="2" id="KW-1185">Reference proteome</keyword>
<dbReference type="EMBL" id="CADEHS020000433">
    <property type="protein sequence ID" value="CAG9951863.1"/>
    <property type="molecule type" value="Genomic_DNA"/>
</dbReference>
<proteinExistence type="predicted"/>